<evidence type="ECO:0000256" key="2">
    <source>
        <dbReference type="ARBA" id="ARBA00004167"/>
    </source>
</evidence>
<dbReference type="GO" id="GO:0016020">
    <property type="term" value="C:membrane"/>
    <property type="evidence" value="ECO:0007669"/>
    <property type="project" value="UniProtKB-SubCell"/>
</dbReference>
<geneLocation type="plasmid" evidence="9">
    <name>unnamed1</name>
</geneLocation>
<keyword evidence="9" id="KW-0614">Plasmid</keyword>
<evidence type="ECO:0000256" key="3">
    <source>
        <dbReference type="ARBA" id="ARBA00006971"/>
    </source>
</evidence>
<dbReference type="NCBIfam" id="TIGR01933">
    <property type="entry name" value="hflK"/>
    <property type="match status" value="1"/>
</dbReference>
<dbReference type="Pfam" id="PF01145">
    <property type="entry name" value="Band_7"/>
    <property type="match status" value="1"/>
</dbReference>
<dbReference type="InterPro" id="IPR036013">
    <property type="entry name" value="Band_7/SPFH_dom_sf"/>
</dbReference>
<evidence type="ECO:0000256" key="4">
    <source>
        <dbReference type="ARBA" id="ARBA00022692"/>
    </source>
</evidence>
<dbReference type="OrthoDB" id="9812991at2"/>
<evidence type="ECO:0000256" key="7">
    <source>
        <dbReference type="RuleBase" id="RU364113"/>
    </source>
</evidence>
<dbReference type="NCBIfam" id="TIGR01297">
    <property type="entry name" value="CDF"/>
    <property type="match status" value="1"/>
</dbReference>
<dbReference type="InterPro" id="IPR010201">
    <property type="entry name" value="HflK"/>
</dbReference>
<dbReference type="PANTHER" id="PTHR42911">
    <property type="entry name" value="MODULATOR OF FTSH PROTEASE HFLC"/>
    <property type="match status" value="1"/>
</dbReference>
<proteinExistence type="inferred from homology"/>
<dbReference type="GO" id="GO:0008324">
    <property type="term" value="F:monoatomic cation transmembrane transporter activity"/>
    <property type="evidence" value="ECO:0007669"/>
    <property type="project" value="InterPro"/>
</dbReference>
<dbReference type="CDD" id="cd03404">
    <property type="entry name" value="SPFH_HflK"/>
    <property type="match status" value="1"/>
</dbReference>
<comment type="subcellular location">
    <subcellularLocation>
        <location evidence="1">Membrane</location>
        <topology evidence="1">Multi-pass membrane protein</topology>
    </subcellularLocation>
    <subcellularLocation>
        <location evidence="2">Membrane</location>
        <topology evidence="2">Single-pass membrane protein</topology>
    </subcellularLocation>
</comment>
<dbReference type="SUPFAM" id="SSF117892">
    <property type="entry name" value="Band 7/SPFH domain"/>
    <property type="match status" value="1"/>
</dbReference>
<dbReference type="SUPFAM" id="SSF161111">
    <property type="entry name" value="Cation efflux protein transmembrane domain-like"/>
    <property type="match status" value="1"/>
</dbReference>
<keyword evidence="10" id="KW-1185">Reference proteome</keyword>
<comment type="function">
    <text evidence="7">HflC and HflK could encode or regulate a protease.</text>
</comment>
<feature type="transmembrane region" description="Helical" evidence="7">
    <location>
        <begin position="219"/>
        <end position="238"/>
    </location>
</feature>
<comment type="caution">
    <text evidence="7">Lacks conserved residue(s) required for the propagation of feature annotation.</text>
</comment>
<dbReference type="Gene3D" id="3.30.479.30">
    <property type="entry name" value="Band 7 domain"/>
    <property type="match status" value="1"/>
</dbReference>
<dbReference type="InterPro" id="IPR002524">
    <property type="entry name" value="Cation_efflux"/>
</dbReference>
<evidence type="ECO:0000313" key="9">
    <source>
        <dbReference type="EMBL" id="APH74845.1"/>
    </source>
</evidence>
<accession>A0A1L3SZX5</accession>
<organism evidence="9 10">
    <name type="scientific">Aquibium oceanicum</name>
    <dbReference type="NCBI Taxonomy" id="1670800"/>
    <lineage>
        <taxon>Bacteria</taxon>
        <taxon>Pseudomonadati</taxon>
        <taxon>Pseudomonadota</taxon>
        <taxon>Alphaproteobacteria</taxon>
        <taxon>Hyphomicrobiales</taxon>
        <taxon>Phyllobacteriaceae</taxon>
        <taxon>Aquibium</taxon>
    </lineage>
</organism>
<comment type="similarity">
    <text evidence="3 7">Belongs to the band 7/mec-2 family. HflK subfamily.</text>
</comment>
<dbReference type="InterPro" id="IPR058533">
    <property type="entry name" value="Cation_efflux_TM"/>
</dbReference>
<dbReference type="Gene3D" id="1.20.1510.10">
    <property type="entry name" value="Cation efflux protein transmembrane domain"/>
    <property type="match status" value="1"/>
</dbReference>
<keyword evidence="5 7" id="KW-1133">Transmembrane helix</keyword>
<feature type="transmembrane region" description="Helical" evidence="7">
    <location>
        <begin position="149"/>
        <end position="168"/>
    </location>
</feature>
<dbReference type="InterPro" id="IPR027469">
    <property type="entry name" value="Cation_efflux_TMD_sf"/>
</dbReference>
<feature type="transmembrane region" description="Helical" evidence="7">
    <location>
        <begin position="174"/>
        <end position="198"/>
    </location>
</feature>
<evidence type="ECO:0000256" key="6">
    <source>
        <dbReference type="ARBA" id="ARBA00023136"/>
    </source>
</evidence>
<dbReference type="RefSeq" id="WP_072608301.1">
    <property type="nucleotide sequence ID" value="NZ_CP018172.1"/>
</dbReference>
<evidence type="ECO:0000256" key="5">
    <source>
        <dbReference type="ARBA" id="ARBA00022989"/>
    </source>
</evidence>
<reference evidence="9 10" key="1">
    <citation type="submission" date="2016-11" db="EMBL/GenBank/DDBJ databases">
        <title>Mesorhizobium oceanicum sp. nov., isolated from deep seawater in South China Sea.</title>
        <authorList>
            <person name="Fu G.-Y."/>
        </authorList>
    </citation>
    <scope>NUCLEOTIDE SEQUENCE [LARGE SCALE GENOMIC DNA]</scope>
    <source>
        <strain evidence="9 10">B7</strain>
        <plasmid evidence="10">Plasmid unnamed1</plasmid>
    </source>
</reference>
<dbReference type="Proteomes" id="UP000182840">
    <property type="component" value="Plasmid unnamed1"/>
</dbReference>
<keyword evidence="6 7" id="KW-0472">Membrane</keyword>
<dbReference type="AlphaFoldDB" id="A0A1L3SZX5"/>
<gene>
    <name evidence="9" type="ORF">BSQ44_25385</name>
</gene>
<dbReference type="EMBL" id="CP018172">
    <property type="protein sequence ID" value="APH74845.1"/>
    <property type="molecule type" value="Genomic_DNA"/>
</dbReference>
<feature type="transmembrane region" description="Helical" evidence="7">
    <location>
        <begin position="77"/>
        <end position="98"/>
    </location>
</feature>
<dbReference type="InterPro" id="IPR001107">
    <property type="entry name" value="Band_7"/>
</dbReference>
<feature type="domain" description="Band 7" evidence="8">
    <location>
        <begin position="239"/>
        <end position="401"/>
    </location>
</feature>
<protein>
    <recommendedName>
        <fullName evidence="7">Protein HflK</fullName>
    </recommendedName>
</protein>
<dbReference type="PANTHER" id="PTHR42911:SF1">
    <property type="entry name" value="MODULATOR OF FTSH PROTEASE HFLC"/>
    <property type="match status" value="1"/>
</dbReference>
<evidence type="ECO:0000313" key="10">
    <source>
        <dbReference type="Proteomes" id="UP000182840"/>
    </source>
</evidence>
<name>A0A1L3SZX5_9HYPH</name>
<dbReference type="SMART" id="SM00244">
    <property type="entry name" value="PHB"/>
    <property type="match status" value="1"/>
</dbReference>
<sequence length="515" mass="54929">MDRKERTVFVTILINGLLILFKFWLSAASGSLALRSSAIHSLADLAIGVFVLIGLFLSRSNLAAAAQHGARAVENWVALLVSVAIFYVGLDIVGEVLAGDPPDLRNLGPITLASLVTVVVAYVIARYKLYVGRQTDSPALIASGYHSQVDIYASIVVVAGLGGAALGLENLDTAAAAIVVVMIFLSGFEIAAAAITALRRREQLHVEAEDAHGHLHSRGWLRIYAPIASLALIALYFLTGIYTVQPGEVAVVRRFGKVIEEAGPGMHYRWPSPIETVDVVALDLVRRIETGPLQMLTGDENLISVRASVQFSVGDASAFVLNVSAPDDLVLQAGVGALRQSVGEDAVDAVLTVDKTAIQEKAVKATQASLDRNAAGIRVVGVQLLESAPPPEVADAFRDVASAREDRNTFVNEALAYRNEVLPTARGDADTARQAARAYAAEKLATSAGDAANFESRRQAYAAAPDITRQRLYLEAVEKSLAGAKKFVMDPTIIPQSTDLWITQPGKPQLLPPMQ</sequence>
<dbReference type="KEGG" id="meso:BSQ44_25385"/>
<feature type="transmembrane region" description="Helical" evidence="7">
    <location>
        <begin position="7"/>
        <end position="25"/>
    </location>
</feature>
<comment type="subunit">
    <text evidence="7">HflC and HflK may interact to form a multimeric complex.</text>
</comment>
<evidence type="ECO:0000259" key="8">
    <source>
        <dbReference type="SMART" id="SM00244"/>
    </source>
</evidence>
<feature type="transmembrane region" description="Helical" evidence="7">
    <location>
        <begin position="110"/>
        <end position="129"/>
    </location>
</feature>
<evidence type="ECO:0000256" key="1">
    <source>
        <dbReference type="ARBA" id="ARBA00004141"/>
    </source>
</evidence>
<dbReference type="Pfam" id="PF01545">
    <property type="entry name" value="Cation_efflux"/>
    <property type="match status" value="1"/>
</dbReference>
<feature type="transmembrane region" description="Helical" evidence="7">
    <location>
        <begin position="37"/>
        <end position="57"/>
    </location>
</feature>
<keyword evidence="4 7" id="KW-0812">Transmembrane</keyword>